<feature type="domain" description="FAD-binding FR-type" evidence="12">
    <location>
        <begin position="37"/>
        <end position="140"/>
    </location>
</feature>
<evidence type="ECO:0000256" key="2">
    <source>
        <dbReference type="ARBA" id="ARBA00022630"/>
    </source>
</evidence>
<evidence type="ECO:0000313" key="14">
    <source>
        <dbReference type="Proteomes" id="UP000602004"/>
    </source>
</evidence>
<dbReference type="Pfam" id="PF00175">
    <property type="entry name" value="NAD_binding_1"/>
    <property type="match status" value="1"/>
</dbReference>
<dbReference type="InterPro" id="IPR017927">
    <property type="entry name" value="FAD-bd_FR_type"/>
</dbReference>
<evidence type="ECO:0000256" key="1">
    <source>
        <dbReference type="ARBA" id="ARBA00001974"/>
    </source>
</evidence>
<dbReference type="InterPro" id="IPR050415">
    <property type="entry name" value="MRET"/>
</dbReference>
<dbReference type="CDD" id="cd00207">
    <property type="entry name" value="fer2"/>
    <property type="match status" value="1"/>
</dbReference>
<evidence type="ECO:0000256" key="5">
    <source>
        <dbReference type="ARBA" id="ARBA00022827"/>
    </source>
</evidence>
<dbReference type="PROSITE" id="PS00197">
    <property type="entry name" value="2FE2S_FER_1"/>
    <property type="match status" value="1"/>
</dbReference>
<keyword evidence="3" id="KW-0001">2Fe-2S</keyword>
<dbReference type="PROSITE" id="PS51384">
    <property type="entry name" value="FAD_FR"/>
    <property type="match status" value="1"/>
</dbReference>
<dbReference type="InterPro" id="IPR039261">
    <property type="entry name" value="FNR_nucleotide-bd"/>
</dbReference>
<evidence type="ECO:0000256" key="4">
    <source>
        <dbReference type="ARBA" id="ARBA00022723"/>
    </source>
</evidence>
<dbReference type="InterPro" id="IPR001041">
    <property type="entry name" value="2Fe-2S_ferredoxin-type"/>
</dbReference>
<evidence type="ECO:0000256" key="9">
    <source>
        <dbReference type="ARBA" id="ARBA00061434"/>
    </source>
</evidence>
<dbReference type="InterPro" id="IPR006058">
    <property type="entry name" value="2Fe2S_fd_BS"/>
</dbReference>
<dbReference type="InterPro" id="IPR012675">
    <property type="entry name" value="Beta-grasp_dom_sf"/>
</dbReference>
<evidence type="ECO:0000256" key="6">
    <source>
        <dbReference type="ARBA" id="ARBA00023002"/>
    </source>
</evidence>
<dbReference type="PROSITE" id="PS51085">
    <property type="entry name" value="2FE2S_FER_2"/>
    <property type="match status" value="1"/>
</dbReference>
<evidence type="ECO:0000256" key="7">
    <source>
        <dbReference type="ARBA" id="ARBA00023004"/>
    </source>
</evidence>
<dbReference type="Gene3D" id="3.10.20.30">
    <property type="match status" value="1"/>
</dbReference>
<keyword evidence="4" id="KW-0479">Metal-binding</keyword>
<keyword evidence="14" id="KW-1185">Reference proteome</keyword>
<evidence type="ECO:0000313" key="13">
    <source>
        <dbReference type="EMBL" id="GGC39385.1"/>
    </source>
</evidence>
<protein>
    <submittedName>
        <fullName evidence="13">Hybrid-cluster NAD(P)-dependent oxidoreductase</fullName>
    </submittedName>
</protein>
<dbReference type="InterPro" id="IPR001433">
    <property type="entry name" value="OxRdtase_FAD/NAD-bd"/>
</dbReference>
<proteinExistence type="inferred from homology"/>
<dbReference type="PRINTS" id="PR00406">
    <property type="entry name" value="CYTB5RDTASE"/>
</dbReference>
<organism evidence="13 14">
    <name type="scientific">Paraburkholderia caffeinilytica</name>
    <dbReference type="NCBI Taxonomy" id="1761016"/>
    <lineage>
        <taxon>Bacteria</taxon>
        <taxon>Pseudomonadati</taxon>
        <taxon>Pseudomonadota</taxon>
        <taxon>Betaproteobacteria</taxon>
        <taxon>Burkholderiales</taxon>
        <taxon>Burkholderiaceae</taxon>
        <taxon>Paraburkholderia</taxon>
    </lineage>
</organism>
<name>A0ABQ1MI40_9BURK</name>
<comment type="similarity">
    <text evidence="9">In the N-terminal section; belongs to the FAD-binding oxidoreductase type 6 family.</text>
</comment>
<dbReference type="SUPFAM" id="SSF52343">
    <property type="entry name" value="Ferredoxin reductase-like, C-terminal NADP-linked domain"/>
    <property type="match status" value="1"/>
</dbReference>
<dbReference type="Pfam" id="PF00111">
    <property type="entry name" value="Fer2"/>
    <property type="match status" value="1"/>
</dbReference>
<dbReference type="PANTHER" id="PTHR47354">
    <property type="entry name" value="NADH OXIDOREDUCTASE HCR"/>
    <property type="match status" value="1"/>
</dbReference>
<dbReference type="CDD" id="cd06215">
    <property type="entry name" value="FNR_iron_sulfur_binding_1"/>
    <property type="match status" value="1"/>
</dbReference>
<dbReference type="InterPro" id="IPR008333">
    <property type="entry name" value="Cbr1-like_FAD-bd_dom"/>
</dbReference>
<accession>A0ABQ1MI40</accession>
<comment type="caution">
    <text evidence="13">The sequence shown here is derived from an EMBL/GenBank/DDBJ whole genome shotgun (WGS) entry which is preliminary data.</text>
</comment>
<dbReference type="Pfam" id="PF00970">
    <property type="entry name" value="FAD_binding_6"/>
    <property type="match status" value="1"/>
</dbReference>
<evidence type="ECO:0000256" key="10">
    <source>
        <dbReference type="SAM" id="MobiDB-lite"/>
    </source>
</evidence>
<dbReference type="InterPro" id="IPR017938">
    <property type="entry name" value="Riboflavin_synthase-like_b-brl"/>
</dbReference>
<dbReference type="SUPFAM" id="SSF54292">
    <property type="entry name" value="2Fe-2S ferredoxin-like"/>
    <property type="match status" value="1"/>
</dbReference>
<dbReference type="PANTHER" id="PTHR47354:SF6">
    <property type="entry name" value="NADH OXIDOREDUCTASE HCR"/>
    <property type="match status" value="1"/>
</dbReference>
<evidence type="ECO:0000259" key="11">
    <source>
        <dbReference type="PROSITE" id="PS51085"/>
    </source>
</evidence>
<dbReference type="EMBL" id="BMHL01000004">
    <property type="protein sequence ID" value="GGC39385.1"/>
    <property type="molecule type" value="Genomic_DNA"/>
</dbReference>
<reference evidence="14" key="1">
    <citation type="journal article" date="2019" name="Int. J. Syst. Evol. Microbiol.">
        <title>The Global Catalogue of Microorganisms (GCM) 10K type strain sequencing project: providing services to taxonomists for standard genome sequencing and annotation.</title>
        <authorList>
            <consortium name="The Broad Institute Genomics Platform"/>
            <consortium name="The Broad Institute Genome Sequencing Center for Infectious Disease"/>
            <person name="Wu L."/>
            <person name="Ma J."/>
        </authorList>
    </citation>
    <scope>NUCLEOTIDE SEQUENCE [LARGE SCALE GENOMIC DNA]</scope>
    <source>
        <strain evidence="14">CGMCC 1.15103</strain>
    </source>
</reference>
<dbReference type="InterPro" id="IPR036010">
    <property type="entry name" value="2Fe-2S_ferredoxin-like_sf"/>
</dbReference>
<gene>
    <name evidence="13" type="ORF">GCM10011400_27620</name>
</gene>
<comment type="cofactor">
    <cofactor evidence="1">
        <name>FAD</name>
        <dbReference type="ChEBI" id="CHEBI:57692"/>
    </cofactor>
</comment>
<keyword evidence="8" id="KW-0411">Iron-sulfur</keyword>
<keyword evidence="2" id="KW-0285">Flavoprotein</keyword>
<evidence type="ECO:0000256" key="8">
    <source>
        <dbReference type="ARBA" id="ARBA00023014"/>
    </source>
</evidence>
<keyword evidence="6" id="KW-0560">Oxidoreductase</keyword>
<dbReference type="Proteomes" id="UP000602004">
    <property type="component" value="Unassembled WGS sequence"/>
</dbReference>
<keyword evidence="5" id="KW-0274">FAD</keyword>
<dbReference type="SUPFAM" id="SSF63380">
    <property type="entry name" value="Riboflavin synthase domain-like"/>
    <property type="match status" value="1"/>
</dbReference>
<dbReference type="Gene3D" id="2.40.30.10">
    <property type="entry name" value="Translation factors"/>
    <property type="match status" value="1"/>
</dbReference>
<sequence length="391" mass="42142">MTAMNSSERILDAGSAAADRLSSPDTWESGGRLWPSSERQALTCCRIVNETHDVKSFEFRTSDDLPVRFEPGQFMTVSANVQGQSIERCYTISSPPTRPYLLSITVKRVAGGIMSNWLHDNLTPGSQLKAYGPSGTFTPTVAPAPKSLYLSAGSGVTPLMSMTRASIDLGLDRDIAFVHSARTPADIVFREELQRLATLSPRLRLFFVCEEIGGEKNWAGATGRLSLELLSEWLPDYADREVFTCGPAGYMRAIRDLLREGGHDPARYHQESFDIPAGAAAVPAAAAAAAAAPTSTSKENEAAQDIFTVKLARSARAFTMSQSETVLAAAKKAGVAIASSCSQGMCGTCKTRVLEGTVDMHHNGGIRDRDVQKGFRLLCCSRPTSDLVLEL</sequence>
<feature type="domain" description="2Fe-2S ferredoxin-type" evidence="11">
    <location>
        <begin position="307"/>
        <end position="391"/>
    </location>
</feature>
<evidence type="ECO:0000256" key="3">
    <source>
        <dbReference type="ARBA" id="ARBA00022714"/>
    </source>
</evidence>
<evidence type="ECO:0000259" key="12">
    <source>
        <dbReference type="PROSITE" id="PS51384"/>
    </source>
</evidence>
<keyword evidence="7" id="KW-0408">Iron</keyword>
<dbReference type="Gene3D" id="3.40.50.80">
    <property type="entry name" value="Nucleotide-binding domain of ferredoxin-NADP reductase (FNR) module"/>
    <property type="match status" value="1"/>
</dbReference>
<feature type="region of interest" description="Disordered" evidence="10">
    <location>
        <begin position="14"/>
        <end position="33"/>
    </location>
</feature>